<keyword evidence="14" id="KW-1185">Reference proteome</keyword>
<feature type="compositionally biased region" description="Polar residues" evidence="11">
    <location>
        <begin position="13"/>
        <end position="42"/>
    </location>
</feature>
<dbReference type="Pfam" id="PF00152">
    <property type="entry name" value="tRNA-synt_2"/>
    <property type="match status" value="1"/>
</dbReference>
<keyword evidence="4" id="KW-0963">Cytoplasm</keyword>
<dbReference type="Pfam" id="PF09924">
    <property type="entry name" value="LPG_synthase_C"/>
    <property type="match status" value="1"/>
</dbReference>
<comment type="caution">
    <text evidence="13">The sequence shown here is derived from an EMBL/GenBank/DDBJ whole genome shotgun (WGS) entry which is preliminary data.</text>
</comment>
<dbReference type="InterPro" id="IPR004523">
    <property type="entry name" value="Asp-tRNA_synthase_2"/>
</dbReference>
<keyword evidence="6" id="KW-0547">Nucleotide-binding</keyword>
<evidence type="ECO:0000256" key="1">
    <source>
        <dbReference type="ARBA" id="ARBA00004496"/>
    </source>
</evidence>
<dbReference type="GO" id="GO:0006422">
    <property type="term" value="P:aspartyl-tRNA aminoacylation"/>
    <property type="evidence" value="ECO:0007669"/>
    <property type="project" value="InterPro"/>
</dbReference>
<evidence type="ECO:0000256" key="6">
    <source>
        <dbReference type="ARBA" id="ARBA00022741"/>
    </source>
</evidence>
<evidence type="ECO:0000256" key="10">
    <source>
        <dbReference type="ARBA" id="ARBA00047904"/>
    </source>
</evidence>
<dbReference type="InterPro" id="IPR012340">
    <property type="entry name" value="NA-bd_OB-fold"/>
</dbReference>
<dbReference type="SUPFAM" id="SSF55681">
    <property type="entry name" value="Class II aaRS and biotin synthetases"/>
    <property type="match status" value="1"/>
</dbReference>
<dbReference type="GO" id="GO:0005829">
    <property type="term" value="C:cytosol"/>
    <property type="evidence" value="ECO:0007669"/>
    <property type="project" value="TreeGrafter"/>
</dbReference>
<dbReference type="PANTHER" id="PTHR43450:SF2">
    <property type="entry name" value="ASPARTATE--TRNA LIGASE"/>
    <property type="match status" value="1"/>
</dbReference>
<evidence type="ECO:0000256" key="5">
    <source>
        <dbReference type="ARBA" id="ARBA00022598"/>
    </source>
</evidence>
<dbReference type="SUPFAM" id="SSF50249">
    <property type="entry name" value="Nucleic acid-binding proteins"/>
    <property type="match status" value="1"/>
</dbReference>
<proteinExistence type="inferred from homology"/>
<dbReference type="InterPro" id="IPR024320">
    <property type="entry name" value="LPG_synthase_C"/>
</dbReference>
<evidence type="ECO:0000313" key="14">
    <source>
        <dbReference type="Proteomes" id="UP000736672"/>
    </source>
</evidence>
<dbReference type="InterPro" id="IPR004364">
    <property type="entry name" value="Aa-tRNA-synt_II"/>
</dbReference>
<accession>A0A9P9GFA4</accession>
<dbReference type="EMBL" id="JAGTJS010000022">
    <property type="protein sequence ID" value="KAH7237891.1"/>
    <property type="molecule type" value="Genomic_DNA"/>
</dbReference>
<dbReference type="InterPro" id="IPR045864">
    <property type="entry name" value="aa-tRNA-synth_II/BPL/LPL"/>
</dbReference>
<dbReference type="EC" id="6.1.1.12" evidence="3"/>
<evidence type="ECO:0000256" key="3">
    <source>
        <dbReference type="ARBA" id="ARBA00012841"/>
    </source>
</evidence>
<dbReference type="PANTHER" id="PTHR43450">
    <property type="entry name" value="ASPARTYL-TRNA SYNTHETASE"/>
    <property type="match status" value="1"/>
</dbReference>
<keyword evidence="5" id="KW-0436">Ligase</keyword>
<feature type="region of interest" description="Disordered" evidence="11">
    <location>
        <begin position="1"/>
        <end position="45"/>
    </location>
</feature>
<keyword evidence="8" id="KW-0648">Protein biosynthesis</keyword>
<dbReference type="OrthoDB" id="372395at2759"/>
<protein>
    <recommendedName>
        <fullName evidence="3">aspartate--tRNA ligase</fullName>
        <ecNumber evidence="3">6.1.1.12</ecNumber>
    </recommendedName>
</protein>
<dbReference type="Gene3D" id="2.40.50.140">
    <property type="entry name" value="Nucleic acid-binding proteins"/>
    <property type="match status" value="1"/>
</dbReference>
<dbReference type="AlphaFoldDB" id="A0A9P9GFA4"/>
<evidence type="ECO:0000256" key="9">
    <source>
        <dbReference type="ARBA" id="ARBA00023146"/>
    </source>
</evidence>
<comment type="catalytic activity">
    <reaction evidence="10">
        <text>tRNA(Asp) + L-aspartate + ATP = L-aspartyl-tRNA(Asp) + AMP + diphosphate</text>
        <dbReference type="Rhea" id="RHEA:19649"/>
        <dbReference type="Rhea" id="RHEA-COMP:9660"/>
        <dbReference type="Rhea" id="RHEA-COMP:9678"/>
        <dbReference type="ChEBI" id="CHEBI:29991"/>
        <dbReference type="ChEBI" id="CHEBI:30616"/>
        <dbReference type="ChEBI" id="CHEBI:33019"/>
        <dbReference type="ChEBI" id="CHEBI:78442"/>
        <dbReference type="ChEBI" id="CHEBI:78516"/>
        <dbReference type="ChEBI" id="CHEBI:456215"/>
        <dbReference type="EC" id="6.1.1.12"/>
    </reaction>
</comment>
<dbReference type="PRINTS" id="PR01042">
    <property type="entry name" value="TRNASYNTHASP"/>
</dbReference>
<gene>
    <name evidence="13" type="ORF">B0J15DRAFT_538434</name>
</gene>
<evidence type="ECO:0000256" key="8">
    <source>
        <dbReference type="ARBA" id="ARBA00022917"/>
    </source>
</evidence>
<evidence type="ECO:0000256" key="4">
    <source>
        <dbReference type="ARBA" id="ARBA00022490"/>
    </source>
</evidence>
<name>A0A9P9GFA4_FUSSL</name>
<evidence type="ECO:0000313" key="13">
    <source>
        <dbReference type="EMBL" id="KAH7237891.1"/>
    </source>
</evidence>
<comment type="subcellular location">
    <subcellularLocation>
        <location evidence="1">Cytoplasm</location>
    </subcellularLocation>
</comment>
<dbReference type="GO" id="GO:0005524">
    <property type="term" value="F:ATP binding"/>
    <property type="evidence" value="ECO:0007669"/>
    <property type="project" value="UniProtKB-KW"/>
</dbReference>
<dbReference type="GO" id="GO:0004815">
    <property type="term" value="F:aspartate-tRNA ligase activity"/>
    <property type="evidence" value="ECO:0007669"/>
    <property type="project" value="UniProtKB-EC"/>
</dbReference>
<comment type="similarity">
    <text evidence="2">Belongs to the class-II aminoacyl-tRNA synthetase family. Type 2 subfamily.</text>
</comment>
<sequence length="731" mass="81671">MATCGIELHGGSARSSMDGTSTKDAAGSSSHTSLESGRTSISADWPVHPGEVNTISQLDALPIGTEVTFRARIETQRPLSKTLDFLLLRDQTHSVQGVLARDADTTSLVQPIRSATQSHIEVDICSVHLVNPAQNLPFNNYKPPETLRNRVNARILDLRHPANQALFRVRSMDNGFVEIHTPKLQPAATESGAAAFPVNYFGRRAFLAQSPQLAKQMSISADFGRVFEVGPVFRAENSNTHRHLTEYTGLDLEMAIDTDYHEEVFEAVYSSRELDVIRKRWPNDGRDVEEEDLSTPDEIRLGQLVREKYNTDYYVLDRFPASARPFYTAKDLEDPKYTRSFDIFIRGQEICSGGQRIHNIKELRANMVSAGMTEDGMEDYLTAFELGAPPHAGAGLGLERIVAWMLELGDVRYASLFHRDPKSLPTKKPGLPHPEADTTKPQSPDAPPALEKLIANYGDASNTSWLDERFEIWRHETGAAVGWVQQEKFAMITGDPLCDHSQYTEVIRAFIKHITVDLRLTPVWMLVSYDVQKILASELSWRSLSCTEEQRVDADKHNASQVSGLPAKARRVEREGVKIQEVKADEDFIRRADPAIEQWKASRKGKQVHLTEVRPWVDQEHRRYFAAEKDGKVMSLVVLAKLAPHHGWQVKWALDLPGAVNGAIEVLIGHALSSVTGQVTFGAGVSERLTPSEHATFRSKFGALGEGVYICYPKHGVGLHDLQQIVKFFQD</sequence>
<dbReference type="Proteomes" id="UP000736672">
    <property type="component" value="Unassembled WGS sequence"/>
</dbReference>
<feature type="region of interest" description="Disordered" evidence="11">
    <location>
        <begin position="424"/>
        <end position="448"/>
    </location>
</feature>
<evidence type="ECO:0000256" key="7">
    <source>
        <dbReference type="ARBA" id="ARBA00022840"/>
    </source>
</evidence>
<dbReference type="InterPro" id="IPR006195">
    <property type="entry name" value="aa-tRNA-synth_II"/>
</dbReference>
<reference evidence="13" key="1">
    <citation type="journal article" date="2021" name="Nat. Commun.">
        <title>Genetic determinants of endophytism in the Arabidopsis root mycobiome.</title>
        <authorList>
            <person name="Mesny F."/>
            <person name="Miyauchi S."/>
            <person name="Thiergart T."/>
            <person name="Pickel B."/>
            <person name="Atanasova L."/>
            <person name="Karlsson M."/>
            <person name="Huettel B."/>
            <person name="Barry K.W."/>
            <person name="Haridas S."/>
            <person name="Chen C."/>
            <person name="Bauer D."/>
            <person name="Andreopoulos W."/>
            <person name="Pangilinan J."/>
            <person name="LaButti K."/>
            <person name="Riley R."/>
            <person name="Lipzen A."/>
            <person name="Clum A."/>
            <person name="Drula E."/>
            <person name="Henrissat B."/>
            <person name="Kohler A."/>
            <person name="Grigoriev I.V."/>
            <person name="Martin F.M."/>
            <person name="Hacquard S."/>
        </authorList>
    </citation>
    <scope>NUCLEOTIDE SEQUENCE</scope>
    <source>
        <strain evidence="13">FSSC 5 MPI-SDFR-AT-0091</strain>
    </source>
</reference>
<evidence type="ECO:0000259" key="12">
    <source>
        <dbReference type="PROSITE" id="PS50862"/>
    </source>
</evidence>
<dbReference type="Gene3D" id="3.30.930.10">
    <property type="entry name" value="Bira Bifunctional Protein, Domain 2"/>
    <property type="match status" value="2"/>
</dbReference>
<evidence type="ECO:0000256" key="11">
    <source>
        <dbReference type="SAM" id="MobiDB-lite"/>
    </source>
</evidence>
<evidence type="ECO:0000256" key="2">
    <source>
        <dbReference type="ARBA" id="ARBA00005312"/>
    </source>
</evidence>
<keyword evidence="9" id="KW-0030">Aminoacyl-tRNA synthetase</keyword>
<organism evidence="13 14">
    <name type="scientific">Fusarium solani</name>
    <name type="common">Filamentous fungus</name>
    <dbReference type="NCBI Taxonomy" id="169388"/>
    <lineage>
        <taxon>Eukaryota</taxon>
        <taxon>Fungi</taxon>
        <taxon>Dikarya</taxon>
        <taxon>Ascomycota</taxon>
        <taxon>Pezizomycotina</taxon>
        <taxon>Sordariomycetes</taxon>
        <taxon>Hypocreomycetidae</taxon>
        <taxon>Hypocreales</taxon>
        <taxon>Nectriaceae</taxon>
        <taxon>Fusarium</taxon>
        <taxon>Fusarium solani species complex</taxon>
    </lineage>
</organism>
<dbReference type="GO" id="GO:0003723">
    <property type="term" value="F:RNA binding"/>
    <property type="evidence" value="ECO:0007669"/>
    <property type="project" value="TreeGrafter"/>
</dbReference>
<dbReference type="PROSITE" id="PS50862">
    <property type="entry name" value="AA_TRNA_LIGASE_II"/>
    <property type="match status" value="1"/>
</dbReference>
<dbReference type="InterPro" id="IPR002312">
    <property type="entry name" value="Asp/Asn-tRNA-synth_IIb"/>
</dbReference>
<dbReference type="GO" id="GO:0017101">
    <property type="term" value="C:aminoacyl-tRNA synthetase multienzyme complex"/>
    <property type="evidence" value="ECO:0007669"/>
    <property type="project" value="TreeGrafter"/>
</dbReference>
<feature type="domain" description="Aminoacyl-transfer RNA synthetases class-II family profile" evidence="12">
    <location>
        <begin position="166"/>
        <end position="425"/>
    </location>
</feature>
<keyword evidence="7" id="KW-0067">ATP-binding</keyword>